<dbReference type="InterPro" id="IPR003594">
    <property type="entry name" value="HATPase_dom"/>
</dbReference>
<keyword evidence="7" id="KW-0067">ATP-binding</keyword>
<evidence type="ECO:0000256" key="2">
    <source>
        <dbReference type="ARBA" id="ARBA00012438"/>
    </source>
</evidence>
<protein>
    <recommendedName>
        <fullName evidence="2">histidine kinase</fullName>
        <ecNumber evidence="2">2.7.13.3</ecNumber>
    </recommendedName>
</protein>
<keyword evidence="10" id="KW-0472">Membrane</keyword>
<feature type="transmembrane region" description="Helical" evidence="10">
    <location>
        <begin position="141"/>
        <end position="161"/>
    </location>
</feature>
<dbReference type="CDD" id="cd16917">
    <property type="entry name" value="HATPase_UhpB-NarQ-NarX-like"/>
    <property type="match status" value="1"/>
</dbReference>
<evidence type="ECO:0000256" key="6">
    <source>
        <dbReference type="ARBA" id="ARBA00022777"/>
    </source>
</evidence>
<feature type="region of interest" description="Disordered" evidence="9">
    <location>
        <begin position="365"/>
        <end position="402"/>
    </location>
</feature>
<dbReference type="GO" id="GO:0005524">
    <property type="term" value="F:ATP binding"/>
    <property type="evidence" value="ECO:0007669"/>
    <property type="project" value="UniProtKB-KW"/>
</dbReference>
<evidence type="ECO:0000256" key="10">
    <source>
        <dbReference type="SAM" id="Phobius"/>
    </source>
</evidence>
<evidence type="ECO:0000256" key="9">
    <source>
        <dbReference type="SAM" id="MobiDB-lite"/>
    </source>
</evidence>
<dbReference type="Gene3D" id="1.20.5.1930">
    <property type="match status" value="1"/>
</dbReference>
<dbReference type="SMART" id="SM00387">
    <property type="entry name" value="HATPase_c"/>
    <property type="match status" value="1"/>
</dbReference>
<feature type="transmembrane region" description="Helical" evidence="10">
    <location>
        <begin position="71"/>
        <end position="92"/>
    </location>
</feature>
<dbReference type="RefSeq" id="WP_075137252.1">
    <property type="nucleotide sequence ID" value="NZ_MSIF01000025.1"/>
</dbReference>
<dbReference type="EC" id="2.7.13.3" evidence="2"/>
<feature type="transmembrane region" description="Helical" evidence="10">
    <location>
        <begin position="21"/>
        <end position="42"/>
    </location>
</feature>
<evidence type="ECO:0000313" key="12">
    <source>
        <dbReference type="EMBL" id="OLF05892.1"/>
    </source>
</evidence>
<dbReference type="InterPro" id="IPR050482">
    <property type="entry name" value="Sensor_HK_TwoCompSys"/>
</dbReference>
<dbReference type="OrthoDB" id="227596at2"/>
<dbReference type="GO" id="GO:0000155">
    <property type="term" value="F:phosphorelay sensor kinase activity"/>
    <property type="evidence" value="ECO:0007669"/>
    <property type="project" value="InterPro"/>
</dbReference>
<keyword evidence="4" id="KW-0808">Transferase</keyword>
<dbReference type="Proteomes" id="UP000185696">
    <property type="component" value="Unassembled WGS sequence"/>
</dbReference>
<reference evidence="12 13" key="1">
    <citation type="submission" date="2016-12" db="EMBL/GenBank/DDBJ databases">
        <title>The draft genome sequence of Actinophytocola xinjiangensis.</title>
        <authorList>
            <person name="Wang W."/>
            <person name="Yuan L."/>
        </authorList>
    </citation>
    <scope>NUCLEOTIDE SEQUENCE [LARGE SCALE GENOMIC DNA]</scope>
    <source>
        <strain evidence="12 13">CGMCC 4.4663</strain>
    </source>
</reference>
<dbReference type="GO" id="GO:0016020">
    <property type="term" value="C:membrane"/>
    <property type="evidence" value="ECO:0007669"/>
    <property type="project" value="InterPro"/>
</dbReference>
<evidence type="ECO:0000256" key="1">
    <source>
        <dbReference type="ARBA" id="ARBA00000085"/>
    </source>
</evidence>
<evidence type="ECO:0000256" key="5">
    <source>
        <dbReference type="ARBA" id="ARBA00022741"/>
    </source>
</evidence>
<proteinExistence type="predicted"/>
<evidence type="ECO:0000256" key="3">
    <source>
        <dbReference type="ARBA" id="ARBA00022553"/>
    </source>
</evidence>
<feature type="transmembrane region" description="Helical" evidence="10">
    <location>
        <begin position="112"/>
        <end position="129"/>
    </location>
</feature>
<sequence length="402" mass="42130">MTSVRPQRGARGLGPSGLPPFAVVILVAFIQYAGSFPAAAVWGEADKLNAGSAVLLVAGPLVLLGRRRWPLVTLLGTALVTVVYLLLDYPIGPVFLSPLVAAFNVVLLGPKYVGWAAAGGTFAVLIVVADIGKGDGYDPDLGGVGFGVAWMALILGLAEILKVRRDRAAQAELTMEEQALRLASEERLKIAREVHDVLAHHVSLINVQSGVALHLIDEQPEQARQALSAIKQSSKEVLVELRTILGVLRDVDGSAPRQPVASLDQLDRLLERMREAGLPVALERTGTTRTLPSGVDAAALRIVQESLTNTYRHAGPTRATVRLGYLPGELTIEVLDQGRGDASGFVEGSGSGLTGMRQRAEALGGTLSAGPLPGGGFRVAATLPTGPADSDTDSDTDTEDGS</sequence>
<feature type="transmembrane region" description="Helical" evidence="10">
    <location>
        <begin position="48"/>
        <end position="64"/>
    </location>
</feature>
<evidence type="ECO:0000256" key="8">
    <source>
        <dbReference type="ARBA" id="ARBA00023012"/>
    </source>
</evidence>
<comment type="catalytic activity">
    <reaction evidence="1">
        <text>ATP + protein L-histidine = ADP + protein N-phospho-L-histidine.</text>
        <dbReference type="EC" id="2.7.13.3"/>
    </reaction>
</comment>
<evidence type="ECO:0000259" key="11">
    <source>
        <dbReference type="SMART" id="SM00387"/>
    </source>
</evidence>
<dbReference type="EMBL" id="MSIF01000025">
    <property type="protein sequence ID" value="OLF05892.1"/>
    <property type="molecule type" value="Genomic_DNA"/>
</dbReference>
<dbReference type="SUPFAM" id="SSF55874">
    <property type="entry name" value="ATPase domain of HSP90 chaperone/DNA topoisomerase II/histidine kinase"/>
    <property type="match status" value="1"/>
</dbReference>
<keyword evidence="13" id="KW-1185">Reference proteome</keyword>
<dbReference type="InterPro" id="IPR011712">
    <property type="entry name" value="Sig_transdc_His_kin_sub3_dim/P"/>
</dbReference>
<dbReference type="AlphaFoldDB" id="A0A7Z0WGR7"/>
<keyword evidence="6" id="KW-0418">Kinase</keyword>
<feature type="domain" description="Histidine kinase/HSP90-like ATPase" evidence="11">
    <location>
        <begin position="295"/>
        <end position="387"/>
    </location>
</feature>
<gene>
    <name evidence="12" type="ORF">BLA60_34500</name>
</gene>
<keyword evidence="10" id="KW-1133">Transmembrane helix</keyword>
<keyword evidence="10" id="KW-0812">Transmembrane</keyword>
<dbReference type="Pfam" id="PF07730">
    <property type="entry name" value="HisKA_3"/>
    <property type="match status" value="1"/>
</dbReference>
<keyword evidence="8" id="KW-0902">Two-component regulatory system</keyword>
<dbReference type="PANTHER" id="PTHR24421:SF10">
    <property type="entry name" value="NITRATE_NITRITE SENSOR PROTEIN NARQ"/>
    <property type="match status" value="1"/>
</dbReference>
<dbReference type="Gene3D" id="3.30.565.10">
    <property type="entry name" value="Histidine kinase-like ATPase, C-terminal domain"/>
    <property type="match status" value="1"/>
</dbReference>
<evidence type="ECO:0000256" key="4">
    <source>
        <dbReference type="ARBA" id="ARBA00022679"/>
    </source>
</evidence>
<feature type="compositionally biased region" description="Acidic residues" evidence="9">
    <location>
        <begin position="390"/>
        <end position="402"/>
    </location>
</feature>
<dbReference type="PANTHER" id="PTHR24421">
    <property type="entry name" value="NITRATE/NITRITE SENSOR PROTEIN NARX-RELATED"/>
    <property type="match status" value="1"/>
</dbReference>
<dbReference type="GO" id="GO:0046983">
    <property type="term" value="F:protein dimerization activity"/>
    <property type="evidence" value="ECO:0007669"/>
    <property type="project" value="InterPro"/>
</dbReference>
<keyword evidence="3" id="KW-0597">Phosphoprotein</keyword>
<organism evidence="12 13">
    <name type="scientific">Actinophytocola xinjiangensis</name>
    <dbReference type="NCBI Taxonomy" id="485602"/>
    <lineage>
        <taxon>Bacteria</taxon>
        <taxon>Bacillati</taxon>
        <taxon>Actinomycetota</taxon>
        <taxon>Actinomycetes</taxon>
        <taxon>Pseudonocardiales</taxon>
        <taxon>Pseudonocardiaceae</taxon>
    </lineage>
</organism>
<dbReference type="Pfam" id="PF02518">
    <property type="entry name" value="HATPase_c"/>
    <property type="match status" value="1"/>
</dbReference>
<evidence type="ECO:0000256" key="7">
    <source>
        <dbReference type="ARBA" id="ARBA00022840"/>
    </source>
</evidence>
<dbReference type="InterPro" id="IPR036890">
    <property type="entry name" value="HATPase_C_sf"/>
</dbReference>
<comment type="caution">
    <text evidence="12">The sequence shown here is derived from an EMBL/GenBank/DDBJ whole genome shotgun (WGS) entry which is preliminary data.</text>
</comment>
<keyword evidence="5" id="KW-0547">Nucleotide-binding</keyword>
<name>A0A7Z0WGR7_9PSEU</name>
<accession>A0A7Z0WGR7</accession>
<evidence type="ECO:0000313" key="13">
    <source>
        <dbReference type="Proteomes" id="UP000185696"/>
    </source>
</evidence>